<gene>
    <name evidence="2" type="ORF">EDS130_LOCUS28553</name>
    <name evidence="3" type="ORF">XAT740_LOCUS40838</name>
</gene>
<organism evidence="2 5">
    <name type="scientific">Adineta ricciae</name>
    <name type="common">Rotifer</name>
    <dbReference type="NCBI Taxonomy" id="249248"/>
    <lineage>
        <taxon>Eukaryota</taxon>
        <taxon>Metazoa</taxon>
        <taxon>Spiralia</taxon>
        <taxon>Gnathifera</taxon>
        <taxon>Rotifera</taxon>
        <taxon>Eurotatoria</taxon>
        <taxon>Bdelloidea</taxon>
        <taxon>Adinetida</taxon>
        <taxon>Adinetidae</taxon>
        <taxon>Adineta</taxon>
    </lineage>
</organism>
<reference evidence="2" key="1">
    <citation type="submission" date="2021-02" db="EMBL/GenBank/DDBJ databases">
        <authorList>
            <person name="Nowell W R."/>
        </authorList>
    </citation>
    <scope>NUCLEOTIDE SEQUENCE</scope>
</reference>
<dbReference type="Gene3D" id="3.40.30.10">
    <property type="entry name" value="Glutaredoxin"/>
    <property type="match status" value="1"/>
</dbReference>
<protein>
    <recommendedName>
        <fullName evidence="1">Fas-associated factor 1/2-like UAS domain-containing protein</fullName>
    </recommendedName>
</protein>
<evidence type="ECO:0000313" key="2">
    <source>
        <dbReference type="EMBL" id="CAF1261762.1"/>
    </source>
</evidence>
<evidence type="ECO:0000259" key="1">
    <source>
        <dbReference type="Pfam" id="PF21021"/>
    </source>
</evidence>
<feature type="domain" description="Fas-associated factor 1/2-like UAS" evidence="1">
    <location>
        <begin position="33"/>
        <end position="111"/>
    </location>
</feature>
<dbReference type="OrthoDB" id="9983860at2759"/>
<dbReference type="Pfam" id="PF21021">
    <property type="entry name" value="FAF1"/>
    <property type="match status" value="1"/>
</dbReference>
<sequence length="471" mass="54929">MQIDDLSSYNSETVCETMSSETDVVSRQYLRSFGRTFQQARECAFNSTETKCRPLLIYVHQPRSFSYFDVYQYMFHSEYLLEFLNENYTLWLCDITQYSNRTMLYQICPTLFDIDFVVNDPWELCPPILIGVLRQSDDELSDCEFELLFDGMHLIHTMGDLTLETLFDELLKFKDQFDDNEKNLAFDFLRVARLCDDMFYEIVPYMTLNDALTTFSSKYAGILEERKIKLLLDNPSDEFMATIINRIPPELIIALRIKVDDLSSKLQLLKDKTASAYVERLILTNIERLDQMNDYLAYFVNVTCLSLCYAKYVDFRNLCNCIRYFPSSVKRLKIACTNVLCSHNRMDYLFSKGCHFNSSIEHLLISIELISTSIVNSCHQFHPICELKTIGDFIRVLTNIQDVRIIVHQGNLVRLLDLVEWKGALQLRPTLKKIVLKPSTNVIVDQQARQKALDIQQQMEAVGRTIEFKIA</sequence>
<dbReference type="EMBL" id="CAJNOJ010000186">
    <property type="protein sequence ID" value="CAF1261762.1"/>
    <property type="molecule type" value="Genomic_DNA"/>
</dbReference>
<evidence type="ECO:0000313" key="3">
    <source>
        <dbReference type="EMBL" id="CAF1521606.1"/>
    </source>
</evidence>
<name>A0A815ATK8_ADIRI</name>
<comment type="caution">
    <text evidence="2">The sequence shown here is derived from an EMBL/GenBank/DDBJ whole genome shotgun (WGS) entry which is preliminary data.</text>
</comment>
<dbReference type="Proteomes" id="UP000663828">
    <property type="component" value="Unassembled WGS sequence"/>
</dbReference>
<dbReference type="EMBL" id="CAJNOR010004694">
    <property type="protein sequence ID" value="CAF1521606.1"/>
    <property type="molecule type" value="Genomic_DNA"/>
</dbReference>
<evidence type="ECO:0000313" key="4">
    <source>
        <dbReference type="Proteomes" id="UP000663828"/>
    </source>
</evidence>
<evidence type="ECO:0000313" key="5">
    <source>
        <dbReference type="Proteomes" id="UP000663852"/>
    </source>
</evidence>
<proteinExistence type="predicted"/>
<dbReference type="InterPro" id="IPR049483">
    <property type="entry name" value="FAF1_2-like_UAS"/>
</dbReference>
<dbReference type="Proteomes" id="UP000663852">
    <property type="component" value="Unassembled WGS sequence"/>
</dbReference>
<dbReference type="AlphaFoldDB" id="A0A815ATK8"/>
<accession>A0A815ATK8</accession>
<keyword evidence="4" id="KW-1185">Reference proteome</keyword>